<dbReference type="eggNOG" id="COG3023">
    <property type="taxonomic scope" value="Bacteria"/>
</dbReference>
<dbReference type="RefSeq" id="WP_051372280.1">
    <property type="nucleotide sequence ID" value="NZ_FPAW01000004.1"/>
</dbReference>
<organism evidence="2 3">
    <name type="scientific">Sedimentitalea nanhaiensis</name>
    <dbReference type="NCBI Taxonomy" id="999627"/>
    <lineage>
        <taxon>Bacteria</taxon>
        <taxon>Pseudomonadati</taxon>
        <taxon>Pseudomonadota</taxon>
        <taxon>Alphaproteobacteria</taxon>
        <taxon>Rhodobacterales</taxon>
        <taxon>Paracoccaceae</taxon>
        <taxon>Sedimentitalea</taxon>
    </lineage>
</organism>
<feature type="compositionally biased region" description="Basic and acidic residues" evidence="1">
    <location>
        <begin position="1"/>
        <end position="13"/>
    </location>
</feature>
<dbReference type="EMBL" id="FPAW01000004">
    <property type="protein sequence ID" value="SFT60315.1"/>
    <property type="molecule type" value="Genomic_DNA"/>
</dbReference>
<feature type="region of interest" description="Disordered" evidence="1">
    <location>
        <begin position="1"/>
        <end position="25"/>
    </location>
</feature>
<evidence type="ECO:0000313" key="2">
    <source>
        <dbReference type="EMBL" id="SFT60315.1"/>
    </source>
</evidence>
<dbReference type="STRING" id="999627.SAMN05216236_10429"/>
<sequence>MFTEPNREVDRVFPHCPASDNAAHDNGATMRQWHKARGWSDVGYRYFIRKSGQLENGRSIEQTPAAQKGNNRGTIAISLYGLDEDMPVLHRGDRGPAVALL</sequence>
<dbReference type="GO" id="GO:0009253">
    <property type="term" value="P:peptidoglycan catabolic process"/>
    <property type="evidence" value="ECO:0007669"/>
    <property type="project" value="InterPro"/>
</dbReference>
<gene>
    <name evidence="2" type="ORF">SAMN05216236_10429</name>
</gene>
<dbReference type="AlphaFoldDB" id="A0A1I6ZCE3"/>
<dbReference type="Gene3D" id="3.40.80.10">
    <property type="entry name" value="Peptidoglycan recognition protein-like"/>
    <property type="match status" value="1"/>
</dbReference>
<dbReference type="SUPFAM" id="SSF55846">
    <property type="entry name" value="N-acetylmuramoyl-L-alanine amidase-like"/>
    <property type="match status" value="1"/>
</dbReference>
<dbReference type="GO" id="GO:0008745">
    <property type="term" value="F:N-acetylmuramoyl-L-alanine amidase activity"/>
    <property type="evidence" value="ECO:0007669"/>
    <property type="project" value="InterPro"/>
</dbReference>
<name>A0A1I6ZCE3_9RHOB</name>
<accession>A0A1I6ZCE3</accession>
<proteinExistence type="predicted"/>
<dbReference type="InterPro" id="IPR036505">
    <property type="entry name" value="Amidase/PGRP_sf"/>
</dbReference>
<evidence type="ECO:0000313" key="3">
    <source>
        <dbReference type="Proteomes" id="UP000182466"/>
    </source>
</evidence>
<reference evidence="2 3" key="1">
    <citation type="submission" date="2016-10" db="EMBL/GenBank/DDBJ databases">
        <authorList>
            <person name="de Groot N.N."/>
        </authorList>
    </citation>
    <scope>NUCLEOTIDE SEQUENCE [LARGE SCALE GENOMIC DNA]</scope>
    <source>
        <strain evidence="2 3">CGMCC 1.10959</strain>
    </source>
</reference>
<dbReference type="OrthoDB" id="8754850at2"/>
<evidence type="ECO:0000256" key="1">
    <source>
        <dbReference type="SAM" id="MobiDB-lite"/>
    </source>
</evidence>
<protein>
    <submittedName>
        <fullName evidence="2">Uncharacterized protein</fullName>
    </submittedName>
</protein>
<dbReference type="Proteomes" id="UP000182466">
    <property type="component" value="Unassembled WGS sequence"/>
</dbReference>
<keyword evidence="3" id="KW-1185">Reference proteome</keyword>